<feature type="transmembrane region" description="Helical" evidence="7">
    <location>
        <begin position="165"/>
        <end position="189"/>
    </location>
</feature>
<proteinExistence type="predicted"/>
<dbReference type="PANTHER" id="PTHR43652">
    <property type="entry name" value="BASIC AMINO ACID ANTIPORTER YFCC-RELATED"/>
    <property type="match status" value="1"/>
</dbReference>
<keyword evidence="4" id="KW-0677">Repeat</keyword>
<feature type="transmembrane region" description="Helical" evidence="7">
    <location>
        <begin position="428"/>
        <end position="457"/>
    </location>
</feature>
<dbReference type="GeneID" id="41835661"/>
<evidence type="ECO:0000256" key="3">
    <source>
        <dbReference type="ARBA" id="ARBA00022692"/>
    </source>
</evidence>
<reference evidence="9 10" key="1">
    <citation type="submission" date="2006-08" db="EMBL/GenBank/DDBJ databases">
        <title>Complete sequence of Shewanella frigidimarina NCIMB 400.</title>
        <authorList>
            <consortium name="US DOE Joint Genome Institute"/>
            <person name="Copeland A."/>
            <person name="Lucas S."/>
            <person name="Lapidus A."/>
            <person name="Barry K."/>
            <person name="Detter J.C."/>
            <person name="Glavina del Rio T."/>
            <person name="Hammon N."/>
            <person name="Israni S."/>
            <person name="Dalin E."/>
            <person name="Tice H."/>
            <person name="Pitluck S."/>
            <person name="Fredrickson J.K."/>
            <person name="Kolker E."/>
            <person name="McCuel L.A."/>
            <person name="DiChristina T."/>
            <person name="Nealson K.H."/>
            <person name="Newman D."/>
            <person name="Tiedje J.M."/>
            <person name="Zhou J."/>
            <person name="Romine M.F."/>
            <person name="Culley D.E."/>
            <person name="Serres M."/>
            <person name="Chertkov O."/>
            <person name="Brettin T."/>
            <person name="Bruce D."/>
            <person name="Han C."/>
            <person name="Tapia R."/>
            <person name="Gilna P."/>
            <person name="Schmutz J."/>
            <person name="Larimer F."/>
            <person name="Land M."/>
            <person name="Hauser L."/>
            <person name="Kyrpides N."/>
            <person name="Mikhailova N."/>
            <person name="Richardson P."/>
        </authorList>
    </citation>
    <scope>NUCLEOTIDE SEQUENCE [LARGE SCALE GENOMIC DNA]</scope>
    <source>
        <strain evidence="9 10">NCIMB 400</strain>
    </source>
</reference>
<evidence type="ECO:0000256" key="2">
    <source>
        <dbReference type="ARBA" id="ARBA00022448"/>
    </source>
</evidence>
<keyword evidence="3 7" id="KW-0812">Transmembrane</keyword>
<feature type="transmembrane region" description="Helical" evidence="7">
    <location>
        <begin position="79"/>
        <end position="102"/>
    </location>
</feature>
<dbReference type="InterPro" id="IPR036721">
    <property type="entry name" value="RCK_C_sf"/>
</dbReference>
<sequence length="618" mass="65830" precursor="true">MTAINITTLPPLPDAHALAVLLLVLLALFLFTRESIAIETSSLFILAMLSIGFTVFPYVNSQGQHLEALQFFSGFGHEALVAVCALMIAGNGLVRTGALVPLGRILARLWLVSPALSMLLTLLVGAFLSAFVNNVPIVVLLLPILISVSLRTGEPASGMLMPMGFATLVGGMSTSIGTSTNLLVVSVAADMGLRRLQMFDFFVPAAIVAAIAIVYLWLIAPRLLPARKAILSDTSPRIFTAQLVILEDGFAVGKTLTELIEKSSGLLEVSRIMRGTGTYVVPLPDAQIQAGDRLMVNDTPENLKELESALDAMLYVGDTPVDEEHPLSGEGQQIAEIVVMQGSPLLGMTLRQLNFYDRYQLMVLAIHREGNSVETLREKIAQARLRIGDVLLVQGDQDTIGEIKRAGELLVLDATADLPYTDKAVTALLIMAAIILVSAFGDVPIAISAVGGVLLMLVTRCLTWRHASMALSTQVILIVAASLAMGSALLKTGGAEYLAQVFVALTAGASPAVIVSGLMLLMAIMTNIVSNNAAAVIGTPIAISIAQQLQVNPEPFVIAVLFGANMSYATPMAYKTNLLVMHAGGYKFTDFVRVGVPLTIIVWLSLSLLLPVMYSLSW</sequence>
<feature type="transmembrane region" description="Helical" evidence="7">
    <location>
        <begin position="556"/>
        <end position="574"/>
    </location>
</feature>
<dbReference type="STRING" id="318167.Sfri_0290"/>
<protein>
    <submittedName>
        <fullName evidence="9">TrkA-C domain protein</fullName>
    </submittedName>
</protein>
<evidence type="ECO:0000256" key="5">
    <source>
        <dbReference type="ARBA" id="ARBA00022989"/>
    </source>
</evidence>
<evidence type="ECO:0000313" key="10">
    <source>
        <dbReference type="Proteomes" id="UP000000684"/>
    </source>
</evidence>
<evidence type="ECO:0000256" key="7">
    <source>
        <dbReference type="SAM" id="Phobius"/>
    </source>
</evidence>
<evidence type="ECO:0000259" key="8">
    <source>
        <dbReference type="PROSITE" id="PS51202"/>
    </source>
</evidence>
<accession>Q089B2</accession>
<feature type="transmembrane region" description="Helical" evidence="7">
    <location>
        <begin position="531"/>
        <end position="549"/>
    </location>
</feature>
<feature type="domain" description="RCK C-terminal" evidence="8">
    <location>
        <begin position="322"/>
        <end position="409"/>
    </location>
</feature>
<comment type="subcellular location">
    <subcellularLocation>
        <location evidence="1">Membrane</location>
        <topology evidence="1">Multi-pass membrane protein</topology>
    </subcellularLocation>
</comment>
<dbReference type="RefSeq" id="WP_011635780.1">
    <property type="nucleotide sequence ID" value="NC_008345.1"/>
</dbReference>
<feature type="transmembrane region" description="Helical" evidence="7">
    <location>
        <begin position="502"/>
        <end position="525"/>
    </location>
</feature>
<dbReference type="AlphaFoldDB" id="Q089B2"/>
<dbReference type="Gene3D" id="3.30.70.1450">
    <property type="entry name" value="Regulator of K+ conductance, C-terminal domain"/>
    <property type="match status" value="2"/>
</dbReference>
<feature type="transmembrane region" description="Helical" evidence="7">
    <location>
        <begin position="43"/>
        <end position="59"/>
    </location>
</feature>
<dbReference type="HOGENOM" id="CLU_005170_6_1_6"/>
<evidence type="ECO:0000313" key="9">
    <source>
        <dbReference type="EMBL" id="ABI70153.1"/>
    </source>
</evidence>
<feature type="transmembrane region" description="Helical" evidence="7">
    <location>
        <begin position="469"/>
        <end position="490"/>
    </location>
</feature>
<dbReference type="InterPro" id="IPR006037">
    <property type="entry name" value="RCK_C"/>
</dbReference>
<dbReference type="GO" id="GO:0008324">
    <property type="term" value="F:monoatomic cation transmembrane transporter activity"/>
    <property type="evidence" value="ECO:0007669"/>
    <property type="project" value="InterPro"/>
</dbReference>
<dbReference type="Proteomes" id="UP000000684">
    <property type="component" value="Chromosome"/>
</dbReference>
<dbReference type="KEGG" id="sfr:Sfri_0290"/>
<keyword evidence="5 7" id="KW-1133">Transmembrane helix</keyword>
<dbReference type="GO" id="GO:0006813">
    <property type="term" value="P:potassium ion transport"/>
    <property type="evidence" value="ECO:0007669"/>
    <property type="project" value="InterPro"/>
</dbReference>
<feature type="domain" description="RCK C-terminal" evidence="8">
    <location>
        <begin position="228"/>
        <end position="312"/>
    </location>
</feature>
<feature type="transmembrane region" description="Helical" evidence="7">
    <location>
        <begin position="594"/>
        <end position="616"/>
    </location>
</feature>
<gene>
    <name evidence="9" type="ordered locus">Sfri_0290</name>
</gene>
<dbReference type="Pfam" id="PF02080">
    <property type="entry name" value="TrkA_C"/>
    <property type="match status" value="2"/>
</dbReference>
<dbReference type="InterPro" id="IPR051679">
    <property type="entry name" value="DASS-Related_Transporters"/>
</dbReference>
<dbReference type="eggNOG" id="COG0471">
    <property type="taxonomic scope" value="Bacteria"/>
</dbReference>
<name>Q089B2_SHEFN</name>
<dbReference type="PANTHER" id="PTHR43652:SF2">
    <property type="entry name" value="BASIC AMINO ACID ANTIPORTER YFCC-RELATED"/>
    <property type="match status" value="1"/>
</dbReference>
<feature type="transmembrane region" description="Helical" evidence="7">
    <location>
        <begin position="201"/>
        <end position="220"/>
    </location>
</feature>
<keyword evidence="6 7" id="KW-0472">Membrane</keyword>
<evidence type="ECO:0000256" key="1">
    <source>
        <dbReference type="ARBA" id="ARBA00004141"/>
    </source>
</evidence>
<feature type="transmembrane region" description="Helical" evidence="7">
    <location>
        <begin position="109"/>
        <end position="129"/>
    </location>
</feature>
<organism evidence="9 10">
    <name type="scientific">Shewanella frigidimarina (strain NCIMB 400)</name>
    <dbReference type="NCBI Taxonomy" id="318167"/>
    <lineage>
        <taxon>Bacteria</taxon>
        <taxon>Pseudomonadati</taxon>
        <taxon>Pseudomonadota</taxon>
        <taxon>Gammaproteobacteria</taxon>
        <taxon>Alteromonadales</taxon>
        <taxon>Shewanellaceae</taxon>
        <taxon>Shewanella</taxon>
    </lineage>
</organism>
<keyword evidence="10" id="KW-1185">Reference proteome</keyword>
<dbReference type="SUPFAM" id="SSF116726">
    <property type="entry name" value="TrkA C-terminal domain-like"/>
    <property type="match status" value="2"/>
</dbReference>
<dbReference type="Pfam" id="PF03600">
    <property type="entry name" value="CitMHS"/>
    <property type="match status" value="1"/>
</dbReference>
<evidence type="ECO:0000256" key="6">
    <source>
        <dbReference type="ARBA" id="ARBA00023136"/>
    </source>
</evidence>
<keyword evidence="2" id="KW-0813">Transport</keyword>
<evidence type="ECO:0000256" key="4">
    <source>
        <dbReference type="ARBA" id="ARBA00022737"/>
    </source>
</evidence>
<dbReference type="PROSITE" id="PS51202">
    <property type="entry name" value="RCK_C"/>
    <property type="match status" value="2"/>
</dbReference>
<feature type="transmembrane region" description="Helical" evidence="7">
    <location>
        <begin position="15"/>
        <end position="31"/>
    </location>
</feature>
<dbReference type="InterPro" id="IPR004680">
    <property type="entry name" value="Cit_transptr-like_dom"/>
</dbReference>
<dbReference type="GO" id="GO:0005886">
    <property type="term" value="C:plasma membrane"/>
    <property type="evidence" value="ECO:0007669"/>
    <property type="project" value="TreeGrafter"/>
</dbReference>
<dbReference type="EMBL" id="CP000447">
    <property type="protein sequence ID" value="ABI70153.1"/>
    <property type="molecule type" value="Genomic_DNA"/>
</dbReference>